<evidence type="ECO:0000256" key="27">
    <source>
        <dbReference type="PROSITE-ProRule" id="PRU00409"/>
    </source>
</evidence>
<comment type="pathway">
    <text evidence="3">Purine metabolism; IMP biosynthesis via de novo pathway; N(2)-formyl-N(1)-(5-phospho-D-ribosyl)glycinamide from N(1)-(5-phospho-D-ribosyl)glycinamide (10-formyl THF route): step 1/1.</text>
</comment>
<evidence type="ECO:0000256" key="9">
    <source>
        <dbReference type="ARBA" id="ARBA00012254"/>
    </source>
</evidence>
<dbReference type="InterPro" id="IPR020559">
    <property type="entry name" value="PRibGlycinamide_synth_CS"/>
</dbReference>
<dbReference type="InterPro" id="IPR011054">
    <property type="entry name" value="Rudment_hybrid_motif"/>
</dbReference>
<evidence type="ECO:0000256" key="24">
    <source>
        <dbReference type="ARBA" id="ARBA00032931"/>
    </source>
</evidence>
<dbReference type="SUPFAM" id="SSF51246">
    <property type="entry name" value="Rudiment single hybrid motif"/>
    <property type="match status" value="1"/>
</dbReference>
<evidence type="ECO:0000313" key="29">
    <source>
        <dbReference type="EMBL" id="CAB3400236.1"/>
    </source>
</evidence>
<dbReference type="InterPro" id="IPR037123">
    <property type="entry name" value="PRibGlycinamide_synth_C_sf"/>
</dbReference>
<evidence type="ECO:0000256" key="11">
    <source>
        <dbReference type="ARBA" id="ARBA00013255"/>
    </source>
</evidence>
<dbReference type="PROSITE" id="PS00184">
    <property type="entry name" value="GARS"/>
    <property type="match status" value="1"/>
</dbReference>
<evidence type="ECO:0000256" key="25">
    <source>
        <dbReference type="ARBA" id="ARBA00033093"/>
    </source>
</evidence>
<dbReference type="InterPro" id="IPR004607">
    <property type="entry name" value="GART"/>
</dbReference>
<dbReference type="PANTHER" id="PTHR10520">
    <property type="entry name" value="TRIFUNCTIONAL PURINE BIOSYNTHETIC PROTEIN ADENOSINE-3-RELATED"/>
    <property type="match status" value="1"/>
</dbReference>
<dbReference type="Pfam" id="PF02843">
    <property type="entry name" value="GARS_C"/>
    <property type="match status" value="1"/>
</dbReference>
<evidence type="ECO:0000313" key="30">
    <source>
        <dbReference type="Proteomes" id="UP000494206"/>
    </source>
</evidence>
<dbReference type="GO" id="GO:0006189">
    <property type="term" value="P:'de novo' IMP biosynthetic process"/>
    <property type="evidence" value="ECO:0007669"/>
    <property type="project" value="InterPro"/>
</dbReference>
<keyword evidence="18 27" id="KW-0547">Nucleotide-binding</keyword>
<dbReference type="InterPro" id="IPR036676">
    <property type="entry name" value="PurM-like_C_sf"/>
</dbReference>
<evidence type="ECO:0000256" key="8">
    <source>
        <dbReference type="ARBA" id="ARBA00010280"/>
    </source>
</evidence>
<dbReference type="InterPro" id="IPR036477">
    <property type="entry name" value="Formyl_transf_N_sf"/>
</dbReference>
<evidence type="ECO:0000256" key="22">
    <source>
        <dbReference type="ARBA" id="ARBA00023268"/>
    </source>
</evidence>
<dbReference type="Pfam" id="PF02844">
    <property type="entry name" value="GARS_N"/>
    <property type="match status" value="1"/>
</dbReference>
<dbReference type="SMART" id="SM01210">
    <property type="entry name" value="GARS_C"/>
    <property type="match status" value="1"/>
</dbReference>
<dbReference type="AlphaFoldDB" id="A0A8S1EKU8"/>
<keyword evidence="19" id="KW-0658">Purine biosynthesis</keyword>
<dbReference type="InterPro" id="IPR011761">
    <property type="entry name" value="ATP-grasp"/>
</dbReference>
<comment type="pathway">
    <text evidence="2">Purine metabolism; IMP biosynthesis via de novo pathway; 5-amino-1-(5-phospho-D-ribosyl)imidazole from N(2)-formyl-N(1)-(5-phospho-D-ribosyl)glycinamide: step 2/2.</text>
</comment>
<dbReference type="GO" id="GO:0004641">
    <property type="term" value="F:phosphoribosylformylglycinamidine cyclo-ligase activity"/>
    <property type="evidence" value="ECO:0007669"/>
    <property type="project" value="UniProtKB-EC"/>
</dbReference>
<comment type="subcellular location">
    <subcellularLocation>
        <location evidence="1">Cytoplasm</location>
    </subcellularLocation>
</comment>
<dbReference type="HAMAP" id="MF_00741">
    <property type="entry name" value="AIRS"/>
    <property type="match status" value="1"/>
</dbReference>
<dbReference type="PROSITE" id="PS00373">
    <property type="entry name" value="GART"/>
    <property type="match status" value="1"/>
</dbReference>
<keyword evidence="15" id="KW-0436">Ligase</keyword>
<dbReference type="InterPro" id="IPR020561">
    <property type="entry name" value="PRibGlycinamid_synth_ATP-grasp"/>
</dbReference>
<dbReference type="HAMAP" id="MF_00138">
    <property type="entry name" value="GARS"/>
    <property type="match status" value="1"/>
</dbReference>
<comment type="catalytic activity">
    <reaction evidence="26">
        <text>2-formamido-N(1)-(5-O-phospho-beta-D-ribosyl)acetamidine + ATP = 5-amino-1-(5-phospho-beta-D-ribosyl)imidazole + ADP + phosphate + H(+)</text>
        <dbReference type="Rhea" id="RHEA:23032"/>
        <dbReference type="ChEBI" id="CHEBI:15378"/>
        <dbReference type="ChEBI" id="CHEBI:30616"/>
        <dbReference type="ChEBI" id="CHEBI:43474"/>
        <dbReference type="ChEBI" id="CHEBI:137981"/>
        <dbReference type="ChEBI" id="CHEBI:147287"/>
        <dbReference type="ChEBI" id="CHEBI:456216"/>
        <dbReference type="EC" id="6.3.3.1"/>
    </reaction>
</comment>
<dbReference type="InterPro" id="IPR036921">
    <property type="entry name" value="PurM-like_N_sf"/>
</dbReference>
<evidence type="ECO:0000256" key="18">
    <source>
        <dbReference type="ARBA" id="ARBA00022741"/>
    </source>
</evidence>
<dbReference type="PANTHER" id="PTHR10520:SF12">
    <property type="entry name" value="TRIFUNCTIONAL PURINE BIOSYNTHETIC PROTEIN ADENOSINE-3"/>
    <property type="match status" value="1"/>
</dbReference>
<dbReference type="Gene3D" id="3.90.600.10">
    <property type="entry name" value="Phosphoribosylglycinamide synthetase, C-terminal domain"/>
    <property type="match status" value="1"/>
</dbReference>
<dbReference type="InterPro" id="IPR016185">
    <property type="entry name" value="PreATP-grasp_dom_sf"/>
</dbReference>
<keyword evidence="21" id="KW-0464">Manganese</keyword>
<accession>A0A8S1EKU8</accession>
<dbReference type="Proteomes" id="UP000494206">
    <property type="component" value="Unassembled WGS sequence"/>
</dbReference>
<evidence type="ECO:0000256" key="12">
    <source>
        <dbReference type="ARBA" id="ARBA00020367"/>
    </source>
</evidence>
<evidence type="ECO:0000256" key="21">
    <source>
        <dbReference type="ARBA" id="ARBA00023211"/>
    </source>
</evidence>
<dbReference type="SUPFAM" id="SSF53328">
    <property type="entry name" value="Formyltransferase"/>
    <property type="match status" value="1"/>
</dbReference>
<evidence type="ECO:0000256" key="1">
    <source>
        <dbReference type="ARBA" id="ARBA00004496"/>
    </source>
</evidence>
<proteinExistence type="inferred from homology"/>
<evidence type="ECO:0000256" key="13">
    <source>
        <dbReference type="ARBA" id="ARBA00021140"/>
    </source>
</evidence>
<evidence type="ECO:0000256" key="17">
    <source>
        <dbReference type="ARBA" id="ARBA00022723"/>
    </source>
</evidence>
<evidence type="ECO:0000256" key="23">
    <source>
        <dbReference type="ARBA" id="ARBA00031908"/>
    </source>
</evidence>
<evidence type="ECO:0000256" key="19">
    <source>
        <dbReference type="ARBA" id="ARBA00022755"/>
    </source>
</evidence>
<dbReference type="Gene3D" id="3.30.1490.20">
    <property type="entry name" value="ATP-grasp fold, A domain"/>
    <property type="match status" value="1"/>
</dbReference>
<keyword evidence="22" id="KW-0511">Multifunctional enzyme</keyword>
<evidence type="ECO:0000256" key="20">
    <source>
        <dbReference type="ARBA" id="ARBA00022840"/>
    </source>
</evidence>
<evidence type="ECO:0000256" key="26">
    <source>
        <dbReference type="ARBA" id="ARBA00049057"/>
    </source>
</evidence>
<dbReference type="EMBL" id="CADEPM010000002">
    <property type="protein sequence ID" value="CAB3400236.1"/>
    <property type="molecule type" value="Genomic_DNA"/>
</dbReference>
<dbReference type="NCBIfam" id="TIGR00877">
    <property type="entry name" value="purD"/>
    <property type="match status" value="1"/>
</dbReference>
<keyword evidence="30" id="KW-1185">Reference proteome</keyword>
<dbReference type="GO" id="GO:0046872">
    <property type="term" value="F:metal ion binding"/>
    <property type="evidence" value="ECO:0007669"/>
    <property type="project" value="UniProtKB-KW"/>
</dbReference>
<evidence type="ECO:0000256" key="16">
    <source>
        <dbReference type="ARBA" id="ARBA00022679"/>
    </source>
</evidence>
<dbReference type="EC" id="2.1.2.2" evidence="9"/>
<feature type="domain" description="ATP-grasp" evidence="28">
    <location>
        <begin position="106"/>
        <end position="311"/>
    </location>
</feature>
<dbReference type="Gene3D" id="3.40.50.170">
    <property type="entry name" value="Formyl transferase, N-terminal domain"/>
    <property type="match status" value="2"/>
</dbReference>
<evidence type="ECO:0000256" key="6">
    <source>
        <dbReference type="ARBA" id="ARBA00008630"/>
    </source>
</evidence>
<dbReference type="SUPFAM" id="SSF56042">
    <property type="entry name" value="PurM C-terminal domain-like"/>
    <property type="match status" value="1"/>
</dbReference>
<keyword evidence="20 27" id="KW-0067">ATP-binding</keyword>
<dbReference type="Gene3D" id="3.90.650.10">
    <property type="entry name" value="PurM-like C-terminal domain"/>
    <property type="match status" value="1"/>
</dbReference>
<dbReference type="SUPFAM" id="SSF55326">
    <property type="entry name" value="PurM N-terminal domain-like"/>
    <property type="match status" value="1"/>
</dbReference>
<sequence length="941" mass="103553">MNILIIGNGGREHALLWKLQQSSEVGSVFVAPGNGGTELNVDIRSEDIDGICTFCTDHNIKLIIIGPEVPLANGIVDEINQRHLDLMVFGPSMKGAMLEASKVYAKNFMKLCKIETADFVIVSNEEELDDYFKKKNKFKNCVIKADGLAGGKGVFIAKDLADAKIQAKAILKGKFGNAGDKIVIEEKLEGYEVSALAFCDGKSFSRMPLVQDHKRLLNNDLGPNTGGMGVVAPIQVSAEINDKIDTLFEKTLQGLNDMGIFYCGIIYAGIMIIESEPYLLEYNCRFGDPETQVLMRLLESDLYDVIISSYGVVLASSNYPNSGDFGAIITNVPEKDEKTVIFHAGTKKEHDKLVTNGGRIFCITVVDSNFKSCQDVANKVANIITFPGKQFRTDIGQKMIAMLSCSPLTSISYAESGVNVEEGNQFVDNIKQFVQKTLQPGTYQIGGFGAMIDLRAFNFSYPQLVIGMDGVGTKIEVATKCQNFTNIGYDVVAMCVNDVLCHCARPIAFLDYYVCGRLNRTAAAVVVESVAAACIEAGCSLIGGETAEMPGVYNTEQWDIAGCAIACRESHWPTLPLTSKIREEDIVIGLSSSGLHSNGFSLLRTVMKKNGVKYTDNVPWDNNITFGEILLRPTRIYIKNVLPLLKDGKVLACAHITGGGLVENSIRVFDKDTKLKININCTSWKPPEIFQWIASAGPVNSIEMLKTFNCGIGLMLIVPKSASNQILKYFRDLDEAVSVLGNVEYRSEKESQINLINHENLFDYSKYRSQLRKVRVALLISGRGTNMQKLIERSKCSDSNCEIVVVISNKSDALGLQIASQMGVATKFIPHTKDRVSGEKEVVKCLKSYKAEMICLAGYMRMSAIQDALSFGAKVTGCTVHFVDEFIDHGDIIAQRAVPIKQRDTLETLQKRIQEQEHIIFPEAMISVAQNILKEDGYDLL</sequence>
<evidence type="ECO:0000256" key="7">
    <source>
        <dbReference type="ARBA" id="ARBA00008696"/>
    </source>
</evidence>
<reference evidence="29 30" key="1">
    <citation type="submission" date="2020-04" db="EMBL/GenBank/DDBJ databases">
        <authorList>
            <person name="Laetsch R D."/>
            <person name="Stevens L."/>
            <person name="Kumar S."/>
            <person name="Blaxter L. M."/>
        </authorList>
    </citation>
    <scope>NUCLEOTIDE SEQUENCE [LARGE SCALE GENOMIC DNA]</scope>
</reference>
<keyword evidence="14" id="KW-0963">Cytoplasm</keyword>
<protein>
    <recommendedName>
        <fullName evidence="12">Phosphoribosylformylglycinamidine cyclo-ligase</fullName>
        <ecNumber evidence="9">2.1.2.2</ecNumber>
        <ecNumber evidence="10">6.3.3.1</ecNumber>
        <ecNumber evidence="11">6.3.4.13</ecNumber>
    </recommendedName>
    <alternativeName>
        <fullName evidence="24">AIR synthase</fullName>
    </alternativeName>
    <alternativeName>
        <fullName evidence="25">AIRS</fullName>
    </alternativeName>
    <alternativeName>
        <fullName evidence="23">Phosphoribosyl-aminoimidazole synthetase</fullName>
    </alternativeName>
    <alternativeName>
        <fullName evidence="13">Trifunctional purine biosynthetic protein adenosine-3</fullName>
    </alternativeName>
</protein>
<dbReference type="SMART" id="SM01209">
    <property type="entry name" value="GARS_A"/>
    <property type="match status" value="1"/>
</dbReference>
<comment type="similarity">
    <text evidence="8">Belongs to the AIR synthase family.</text>
</comment>
<dbReference type="CDD" id="cd02196">
    <property type="entry name" value="PurM"/>
    <property type="match status" value="1"/>
</dbReference>
<dbReference type="PROSITE" id="PS50975">
    <property type="entry name" value="ATP_GRASP"/>
    <property type="match status" value="1"/>
</dbReference>
<dbReference type="Pfam" id="PF02769">
    <property type="entry name" value="AIRS_C"/>
    <property type="match status" value="1"/>
</dbReference>
<evidence type="ECO:0000256" key="5">
    <source>
        <dbReference type="ARBA" id="ARBA00007423"/>
    </source>
</evidence>
<evidence type="ECO:0000256" key="3">
    <source>
        <dbReference type="ARBA" id="ARBA00005054"/>
    </source>
</evidence>
<evidence type="ECO:0000256" key="15">
    <source>
        <dbReference type="ARBA" id="ARBA00022598"/>
    </source>
</evidence>
<dbReference type="GO" id="GO:0005829">
    <property type="term" value="C:cytosol"/>
    <property type="evidence" value="ECO:0007669"/>
    <property type="project" value="TreeGrafter"/>
</dbReference>
<dbReference type="Pfam" id="PF00586">
    <property type="entry name" value="AIRS"/>
    <property type="match status" value="1"/>
</dbReference>
<dbReference type="InterPro" id="IPR002376">
    <property type="entry name" value="Formyl_transf_N"/>
</dbReference>
<evidence type="ECO:0000256" key="4">
    <source>
        <dbReference type="ARBA" id="ARBA00005174"/>
    </source>
</evidence>
<dbReference type="SUPFAM" id="SSF52440">
    <property type="entry name" value="PreATP-grasp domain"/>
    <property type="match status" value="1"/>
</dbReference>
<comment type="similarity">
    <text evidence="7">In the central section; belongs to the AIR synthase family.</text>
</comment>
<comment type="similarity">
    <text evidence="6">In the C-terminal section; belongs to the GART family.</text>
</comment>
<dbReference type="InterPro" id="IPR010918">
    <property type="entry name" value="PurM-like_C_dom"/>
</dbReference>
<name>A0A8S1EKU8_9PELO</name>
<evidence type="ECO:0000256" key="2">
    <source>
        <dbReference type="ARBA" id="ARBA00004686"/>
    </source>
</evidence>
<evidence type="ECO:0000259" key="28">
    <source>
        <dbReference type="PROSITE" id="PS50975"/>
    </source>
</evidence>
<comment type="caution">
    <text evidence="29">The sequence shown here is derived from an EMBL/GenBank/DDBJ whole genome shotgun (WGS) entry which is preliminary data.</text>
</comment>
<dbReference type="FunFam" id="3.90.650.10:FF:000011">
    <property type="entry name" value="Phosphoribosylformylglycinamidine cyclo-ligase"/>
    <property type="match status" value="1"/>
</dbReference>
<dbReference type="Gene3D" id="3.30.1330.10">
    <property type="entry name" value="PurM-like, N-terminal domain"/>
    <property type="match status" value="1"/>
</dbReference>
<dbReference type="Gene3D" id="3.30.470.20">
    <property type="entry name" value="ATP-grasp fold, B domain"/>
    <property type="match status" value="1"/>
</dbReference>
<dbReference type="CDD" id="cd08645">
    <property type="entry name" value="FMT_core_GART"/>
    <property type="match status" value="1"/>
</dbReference>
<dbReference type="Gene3D" id="3.40.50.20">
    <property type="match status" value="1"/>
</dbReference>
<keyword evidence="16" id="KW-0808">Transferase</keyword>
<dbReference type="EC" id="6.3.3.1" evidence="10"/>
<evidence type="ECO:0000256" key="14">
    <source>
        <dbReference type="ARBA" id="ARBA00022490"/>
    </source>
</evidence>
<dbReference type="NCBIfam" id="TIGR00878">
    <property type="entry name" value="purM"/>
    <property type="match status" value="1"/>
</dbReference>
<dbReference type="Pfam" id="PF01071">
    <property type="entry name" value="GARS_A"/>
    <property type="match status" value="1"/>
</dbReference>
<gene>
    <name evidence="29" type="ORF">CBOVIS_LOCUS3217</name>
</gene>
<dbReference type="EC" id="6.3.4.13" evidence="11"/>
<dbReference type="InterPro" id="IPR020560">
    <property type="entry name" value="PRibGlycinamide_synth_C-dom"/>
</dbReference>
<dbReference type="SUPFAM" id="SSF56059">
    <property type="entry name" value="Glutathione synthetase ATP-binding domain-like"/>
    <property type="match status" value="1"/>
</dbReference>
<dbReference type="InterPro" id="IPR020562">
    <property type="entry name" value="PRibGlycinamide_synth_N"/>
</dbReference>
<keyword evidence="17" id="KW-0479">Metal-binding</keyword>
<organism evidence="29 30">
    <name type="scientific">Caenorhabditis bovis</name>
    <dbReference type="NCBI Taxonomy" id="2654633"/>
    <lineage>
        <taxon>Eukaryota</taxon>
        <taxon>Metazoa</taxon>
        <taxon>Ecdysozoa</taxon>
        <taxon>Nematoda</taxon>
        <taxon>Chromadorea</taxon>
        <taxon>Rhabditida</taxon>
        <taxon>Rhabditina</taxon>
        <taxon>Rhabditomorpha</taxon>
        <taxon>Rhabditoidea</taxon>
        <taxon>Rhabditidae</taxon>
        <taxon>Peloderinae</taxon>
        <taxon>Caenorhabditis</taxon>
    </lineage>
</organism>
<dbReference type="GO" id="GO:0005524">
    <property type="term" value="F:ATP binding"/>
    <property type="evidence" value="ECO:0007669"/>
    <property type="project" value="UniProtKB-UniRule"/>
</dbReference>
<dbReference type="InterPro" id="IPR016188">
    <property type="entry name" value="PurM-like_N"/>
</dbReference>
<dbReference type="Pfam" id="PF00551">
    <property type="entry name" value="Formyl_trans_N"/>
    <property type="match status" value="2"/>
</dbReference>
<dbReference type="GO" id="GO:0004644">
    <property type="term" value="F:phosphoribosylglycinamide formyltransferase activity"/>
    <property type="evidence" value="ECO:0007669"/>
    <property type="project" value="UniProtKB-EC"/>
</dbReference>
<dbReference type="InterPro" id="IPR001555">
    <property type="entry name" value="GART_AS"/>
</dbReference>
<comment type="pathway">
    <text evidence="4">Purine metabolism; IMP biosynthesis via de novo pathway; N(1)-(5-phospho-D-ribosyl)glycinamide from 5-phospho-alpha-D-ribose 1-diphosphate: step 2/2.</text>
</comment>
<dbReference type="GO" id="GO:0046084">
    <property type="term" value="P:adenine biosynthetic process"/>
    <property type="evidence" value="ECO:0007669"/>
    <property type="project" value="TreeGrafter"/>
</dbReference>
<dbReference type="InterPro" id="IPR000115">
    <property type="entry name" value="PRibGlycinamide_synth"/>
</dbReference>
<dbReference type="GO" id="GO:0004637">
    <property type="term" value="F:phosphoribosylamine-glycine ligase activity"/>
    <property type="evidence" value="ECO:0007669"/>
    <property type="project" value="UniProtKB-EC"/>
</dbReference>
<dbReference type="InterPro" id="IPR013815">
    <property type="entry name" value="ATP_grasp_subdomain_1"/>
</dbReference>
<dbReference type="OrthoDB" id="2018833at2759"/>
<comment type="similarity">
    <text evidence="5">In the N-terminal section; belongs to the GARS family.</text>
</comment>
<dbReference type="InterPro" id="IPR004733">
    <property type="entry name" value="PurM_cligase"/>
</dbReference>
<evidence type="ECO:0000256" key="10">
    <source>
        <dbReference type="ARBA" id="ARBA00013047"/>
    </source>
</evidence>